<evidence type="ECO:0000256" key="3">
    <source>
        <dbReference type="ARBA" id="ARBA00022741"/>
    </source>
</evidence>
<sequence>MSLLGRDLAMDLGTASTRIYVKRKGIVLDEPSAVIRDTLTGKVIGYGAEAADGADADADAETCWPVSGGLPVDNELARRMIRHFLRKVHRHPFSRPRIVMALPEDSTPIAQLALRDMAFEAEARGILLIPHALAAALGAGLPVMDCVGSMVIDIGCDTARVAVVSSGAVVAAGAVPYGGRTMNRSIVRWVECEYGLLLDEPEVEAAKRHASSWKPLDRAVPVRGHDPHAGFERTAALPVQGIYEATRQPVESIVRAAVETVERCPAELAADLVERGAVLVGGGSLLRGLGRRLRSALSMPVRRAERPLDSVALGLGRCAEDLGLISRLRRR</sequence>
<dbReference type="PANTHER" id="PTHR42749">
    <property type="entry name" value="CELL SHAPE-DETERMINING PROTEIN MREB"/>
    <property type="match status" value="1"/>
</dbReference>
<evidence type="ECO:0000256" key="1">
    <source>
        <dbReference type="ARBA" id="ARBA00004496"/>
    </source>
</evidence>
<evidence type="ECO:0000313" key="7">
    <source>
        <dbReference type="EMBL" id="MFG1706328.1"/>
    </source>
</evidence>
<keyword evidence="3" id="KW-0547">Nucleotide-binding</keyword>
<keyword evidence="8" id="KW-1185">Reference proteome</keyword>
<dbReference type="InterPro" id="IPR043129">
    <property type="entry name" value="ATPase_NBD"/>
</dbReference>
<accession>A0ABW7AJJ8</accession>
<protein>
    <submittedName>
        <fullName evidence="7">Rod shape-determining protein</fullName>
    </submittedName>
</protein>
<dbReference type="PRINTS" id="PR01652">
    <property type="entry name" value="SHAPEPROTEIN"/>
</dbReference>
<dbReference type="Gene3D" id="3.30.420.40">
    <property type="match status" value="3"/>
</dbReference>
<gene>
    <name evidence="7" type="ORF">ACFLIM_24335</name>
</gene>
<evidence type="ECO:0000313" key="8">
    <source>
        <dbReference type="Proteomes" id="UP001603978"/>
    </source>
</evidence>
<evidence type="ECO:0000256" key="6">
    <source>
        <dbReference type="ARBA" id="ARBA00023458"/>
    </source>
</evidence>
<proteinExistence type="inferred from homology"/>
<comment type="caution">
    <text evidence="7">The sequence shown here is derived from an EMBL/GenBank/DDBJ whole genome shotgun (WGS) entry which is preliminary data.</text>
</comment>
<dbReference type="RefSeq" id="WP_393169089.1">
    <property type="nucleotide sequence ID" value="NZ_JBICRM010000015.1"/>
</dbReference>
<dbReference type="Pfam" id="PF06723">
    <property type="entry name" value="MreB_Mbl"/>
    <property type="match status" value="1"/>
</dbReference>
<name>A0ABW7AJJ8_9ACTN</name>
<dbReference type="EMBL" id="JBICRM010000015">
    <property type="protein sequence ID" value="MFG1706328.1"/>
    <property type="molecule type" value="Genomic_DNA"/>
</dbReference>
<comment type="similarity">
    <text evidence="6">Belongs to the FtsA/MreB family.</text>
</comment>
<evidence type="ECO:0000256" key="2">
    <source>
        <dbReference type="ARBA" id="ARBA00022490"/>
    </source>
</evidence>
<comment type="subcellular location">
    <subcellularLocation>
        <location evidence="1">Cytoplasm</location>
    </subcellularLocation>
</comment>
<dbReference type="Proteomes" id="UP001603978">
    <property type="component" value="Unassembled WGS sequence"/>
</dbReference>
<dbReference type="InterPro" id="IPR004753">
    <property type="entry name" value="MreB"/>
</dbReference>
<keyword evidence="4" id="KW-0067">ATP-binding</keyword>
<evidence type="ECO:0000256" key="4">
    <source>
        <dbReference type="ARBA" id="ARBA00022840"/>
    </source>
</evidence>
<evidence type="ECO:0000256" key="5">
    <source>
        <dbReference type="ARBA" id="ARBA00022960"/>
    </source>
</evidence>
<keyword evidence="5" id="KW-0133">Cell shape</keyword>
<dbReference type="InterPro" id="IPR056546">
    <property type="entry name" value="MreB_MamK-like"/>
</dbReference>
<dbReference type="SUPFAM" id="SSF53067">
    <property type="entry name" value="Actin-like ATPase domain"/>
    <property type="match status" value="2"/>
</dbReference>
<organism evidence="7 8">
    <name type="scientific">Nonomuraea marmarensis</name>
    <dbReference type="NCBI Taxonomy" id="3351344"/>
    <lineage>
        <taxon>Bacteria</taxon>
        <taxon>Bacillati</taxon>
        <taxon>Actinomycetota</taxon>
        <taxon>Actinomycetes</taxon>
        <taxon>Streptosporangiales</taxon>
        <taxon>Streptosporangiaceae</taxon>
        <taxon>Nonomuraea</taxon>
    </lineage>
</organism>
<keyword evidence="2" id="KW-0963">Cytoplasm</keyword>
<dbReference type="PANTHER" id="PTHR42749:SF1">
    <property type="entry name" value="CELL SHAPE-DETERMINING PROTEIN MREB"/>
    <property type="match status" value="1"/>
</dbReference>
<reference evidence="7 8" key="1">
    <citation type="submission" date="2024-10" db="EMBL/GenBank/DDBJ databases">
        <authorList>
            <person name="Topkara A.R."/>
            <person name="Saygin H."/>
        </authorList>
    </citation>
    <scope>NUCLEOTIDE SEQUENCE [LARGE SCALE GENOMIC DNA]</scope>
    <source>
        <strain evidence="7 8">M3C6</strain>
    </source>
</reference>